<evidence type="ECO:0000313" key="3">
    <source>
        <dbReference type="Proteomes" id="UP000184611"/>
    </source>
</evidence>
<evidence type="ECO:0000313" key="2">
    <source>
        <dbReference type="EMBL" id="SHO74051.1"/>
    </source>
</evidence>
<dbReference type="RefSeq" id="WP_143165295.1">
    <property type="nucleotide sequence ID" value="NZ_CBCSEA010000019.1"/>
</dbReference>
<dbReference type="AlphaFoldDB" id="A0A1M7ZYV5"/>
<keyword evidence="3" id="KW-1185">Reference proteome</keyword>
<evidence type="ECO:0000256" key="1">
    <source>
        <dbReference type="SAM" id="Phobius"/>
    </source>
</evidence>
<organism evidence="2 3">
    <name type="scientific">Flavobacterium cucumis</name>
    <dbReference type="NCBI Taxonomy" id="416016"/>
    <lineage>
        <taxon>Bacteria</taxon>
        <taxon>Pseudomonadati</taxon>
        <taxon>Bacteroidota</taxon>
        <taxon>Flavobacteriia</taxon>
        <taxon>Flavobacteriales</taxon>
        <taxon>Flavobacteriaceae</taxon>
        <taxon>Flavobacterium</taxon>
    </lineage>
</organism>
<feature type="transmembrane region" description="Helical" evidence="1">
    <location>
        <begin position="35"/>
        <end position="52"/>
    </location>
</feature>
<accession>A0A1M7ZYV5</accession>
<keyword evidence="1" id="KW-0812">Transmembrane</keyword>
<gene>
    <name evidence="2" type="ORF">SAMN05443547_2431</name>
</gene>
<reference evidence="3" key="1">
    <citation type="submission" date="2016-12" db="EMBL/GenBank/DDBJ databases">
        <authorList>
            <person name="Varghese N."/>
            <person name="Submissions S."/>
        </authorList>
    </citation>
    <scope>NUCLEOTIDE SEQUENCE [LARGE SCALE GENOMIC DNA]</scope>
    <source>
        <strain evidence="3">DSM 18830</strain>
    </source>
</reference>
<keyword evidence="1" id="KW-1133">Transmembrane helix</keyword>
<dbReference type="Proteomes" id="UP000184611">
    <property type="component" value="Unassembled WGS sequence"/>
</dbReference>
<keyword evidence="1" id="KW-0472">Membrane</keyword>
<protein>
    <submittedName>
        <fullName evidence="2">Uncharacterized protein</fullName>
    </submittedName>
</protein>
<dbReference type="STRING" id="416016.SAMN05443547_2431"/>
<sequence length="65" mass="7474">MNKITLQLLLILCVIIESVLIFKLMQTPEIIYQELYTGLAILLLLTIIRLINNLTNITYGNPEEN</sequence>
<dbReference type="EMBL" id="FRYK01000005">
    <property type="protein sequence ID" value="SHO74051.1"/>
    <property type="molecule type" value="Genomic_DNA"/>
</dbReference>
<proteinExistence type="predicted"/>
<feature type="transmembrane region" description="Helical" evidence="1">
    <location>
        <begin position="6"/>
        <end position="23"/>
    </location>
</feature>
<name>A0A1M7ZYV5_9FLAO</name>